<comment type="caution">
    <text evidence="3">The sequence shown here is derived from an EMBL/GenBank/DDBJ whole genome shotgun (WGS) entry which is preliminary data.</text>
</comment>
<dbReference type="SMART" id="SM00530">
    <property type="entry name" value="HTH_XRE"/>
    <property type="match status" value="1"/>
</dbReference>
<dbReference type="PANTHER" id="PTHR46558">
    <property type="entry name" value="TRACRIPTIONAL REGULATORY PROTEIN-RELATED-RELATED"/>
    <property type="match status" value="1"/>
</dbReference>
<proteinExistence type="predicted"/>
<organism evidence="3 4">
    <name type="scientific">Mediterraneibacter hominis</name>
    <dbReference type="NCBI Taxonomy" id="2763054"/>
    <lineage>
        <taxon>Bacteria</taxon>
        <taxon>Bacillati</taxon>
        <taxon>Bacillota</taxon>
        <taxon>Clostridia</taxon>
        <taxon>Lachnospirales</taxon>
        <taxon>Lachnospiraceae</taxon>
        <taxon>Mediterraneibacter</taxon>
    </lineage>
</organism>
<dbReference type="RefSeq" id="WP_186876393.1">
    <property type="nucleotide sequence ID" value="NZ_JACOPF010000002.1"/>
</dbReference>
<sequence length="285" mass="33043">MANFSSVLKSLRSQKKMTQQELANSIGLSKSALNMYEQGARQPNFETLELIADYFNISIDFLLGKSPVVHCPICYNTYDPLNKYDSAEHEAFHKKFLAAERKYGKILLYGEADKQRSYYISKLNNPTLSTDERIDAFEQYLKYDFMRSIWNSHFDLSHEDFGMFCKKEMGLASTKDVLDNIGETVYETLCEKYGVADDTVYHEVTSFRETENSLNSYEISLIGESRKMNQHGKNKLLDTAKEMNCNPLYNYDYQIELAAAHERTDIPVTNKMKKHDDDIMDDENF</sequence>
<gene>
    <name evidence="3" type="ORF">H8S37_12520</name>
</gene>
<evidence type="ECO:0000313" key="3">
    <source>
        <dbReference type="EMBL" id="MBC5689741.1"/>
    </source>
</evidence>
<reference evidence="3" key="1">
    <citation type="submission" date="2020-08" db="EMBL/GenBank/DDBJ databases">
        <title>Genome public.</title>
        <authorList>
            <person name="Liu C."/>
            <person name="Sun Q."/>
        </authorList>
    </citation>
    <scope>NUCLEOTIDE SEQUENCE</scope>
    <source>
        <strain evidence="3">NSJ-55</strain>
    </source>
</reference>
<dbReference type="Gene3D" id="1.10.260.40">
    <property type="entry name" value="lambda repressor-like DNA-binding domains"/>
    <property type="match status" value="1"/>
</dbReference>
<feature type="domain" description="HTH cro/C1-type" evidence="2">
    <location>
        <begin position="8"/>
        <end position="62"/>
    </location>
</feature>
<dbReference type="EMBL" id="JACOPF010000002">
    <property type="protein sequence ID" value="MBC5689741.1"/>
    <property type="molecule type" value="Genomic_DNA"/>
</dbReference>
<accession>A0A923LJ98</accession>
<dbReference type="Proteomes" id="UP000652477">
    <property type="component" value="Unassembled WGS sequence"/>
</dbReference>
<dbReference type="Pfam" id="PF01381">
    <property type="entry name" value="HTH_3"/>
    <property type="match status" value="1"/>
</dbReference>
<keyword evidence="1" id="KW-0238">DNA-binding</keyword>
<evidence type="ECO:0000259" key="2">
    <source>
        <dbReference type="PROSITE" id="PS50943"/>
    </source>
</evidence>
<dbReference type="AlphaFoldDB" id="A0A923LJ98"/>
<dbReference type="PROSITE" id="PS50943">
    <property type="entry name" value="HTH_CROC1"/>
    <property type="match status" value="1"/>
</dbReference>
<protein>
    <submittedName>
        <fullName evidence="3">Helix-turn-helix transcriptional regulator</fullName>
    </submittedName>
</protein>
<dbReference type="CDD" id="cd00093">
    <property type="entry name" value="HTH_XRE"/>
    <property type="match status" value="1"/>
</dbReference>
<evidence type="ECO:0000256" key="1">
    <source>
        <dbReference type="ARBA" id="ARBA00023125"/>
    </source>
</evidence>
<dbReference type="SUPFAM" id="SSF47413">
    <property type="entry name" value="lambda repressor-like DNA-binding domains"/>
    <property type="match status" value="1"/>
</dbReference>
<evidence type="ECO:0000313" key="4">
    <source>
        <dbReference type="Proteomes" id="UP000652477"/>
    </source>
</evidence>
<dbReference type="InterPro" id="IPR001387">
    <property type="entry name" value="Cro/C1-type_HTH"/>
</dbReference>
<name>A0A923LJ98_9FIRM</name>
<dbReference type="PANTHER" id="PTHR46558:SF11">
    <property type="entry name" value="HTH-TYPE TRANSCRIPTIONAL REGULATOR XRE"/>
    <property type="match status" value="1"/>
</dbReference>
<dbReference type="GO" id="GO:0003677">
    <property type="term" value="F:DNA binding"/>
    <property type="evidence" value="ECO:0007669"/>
    <property type="project" value="UniProtKB-KW"/>
</dbReference>
<dbReference type="InterPro" id="IPR010982">
    <property type="entry name" value="Lambda_DNA-bd_dom_sf"/>
</dbReference>
<keyword evidence="4" id="KW-1185">Reference proteome</keyword>